<gene>
    <name evidence="1" type="ORF">GCM10009741_64030</name>
</gene>
<proteinExistence type="predicted"/>
<protein>
    <submittedName>
        <fullName evidence="1">Uncharacterized protein</fullName>
    </submittedName>
</protein>
<evidence type="ECO:0000313" key="2">
    <source>
        <dbReference type="Proteomes" id="UP001500363"/>
    </source>
</evidence>
<keyword evidence="2" id="KW-1185">Reference proteome</keyword>
<dbReference type="Proteomes" id="UP001500363">
    <property type="component" value="Unassembled WGS sequence"/>
</dbReference>
<comment type="caution">
    <text evidence="1">The sequence shown here is derived from an EMBL/GenBank/DDBJ whole genome shotgun (WGS) entry which is preliminary data.</text>
</comment>
<sequence>MQISLADALGLVVRDLERTGGLTLRVLDEPVDNLYGYESVWMLSGRRARTGLSAPLEMGSAERVVHVADQVQEFVLEELGRLGRPASWPECGEHPGSHPLEARLAEGGPEWVCPKSGRAVSAIGGLQG</sequence>
<dbReference type="EMBL" id="BAAANC010000003">
    <property type="protein sequence ID" value="GAA1550733.1"/>
    <property type="molecule type" value="Genomic_DNA"/>
</dbReference>
<evidence type="ECO:0000313" key="1">
    <source>
        <dbReference type="EMBL" id="GAA1550733.1"/>
    </source>
</evidence>
<dbReference type="RefSeq" id="WP_344180889.1">
    <property type="nucleotide sequence ID" value="NZ_BAAANC010000003.1"/>
</dbReference>
<accession>A0ABN2C355</accession>
<reference evidence="1 2" key="1">
    <citation type="journal article" date="2019" name="Int. J. Syst. Evol. Microbiol.">
        <title>The Global Catalogue of Microorganisms (GCM) 10K type strain sequencing project: providing services to taxonomists for standard genome sequencing and annotation.</title>
        <authorList>
            <consortium name="The Broad Institute Genomics Platform"/>
            <consortium name="The Broad Institute Genome Sequencing Center for Infectious Disease"/>
            <person name="Wu L."/>
            <person name="Ma J."/>
        </authorList>
    </citation>
    <scope>NUCLEOTIDE SEQUENCE [LARGE SCALE GENOMIC DNA]</scope>
    <source>
        <strain evidence="1 2">JCM 14303</strain>
    </source>
</reference>
<name>A0ABN2C355_9ACTN</name>
<organism evidence="1 2">
    <name type="scientific">Kribbella lupini</name>
    <dbReference type="NCBI Taxonomy" id="291602"/>
    <lineage>
        <taxon>Bacteria</taxon>
        <taxon>Bacillati</taxon>
        <taxon>Actinomycetota</taxon>
        <taxon>Actinomycetes</taxon>
        <taxon>Propionibacteriales</taxon>
        <taxon>Kribbellaceae</taxon>
        <taxon>Kribbella</taxon>
    </lineage>
</organism>